<gene>
    <name evidence="2" type="ORF">AYBTSS11_LOCUS22174</name>
</gene>
<accession>A0AA86TAR0</accession>
<protein>
    <submittedName>
        <fullName evidence="2">Uncharacterized protein</fullName>
    </submittedName>
</protein>
<name>A0AA86TAR0_9FABA</name>
<dbReference type="AlphaFoldDB" id="A0AA86TAR0"/>
<organism evidence="2 3">
    <name type="scientific">Sphenostylis stenocarpa</name>
    <dbReference type="NCBI Taxonomy" id="92480"/>
    <lineage>
        <taxon>Eukaryota</taxon>
        <taxon>Viridiplantae</taxon>
        <taxon>Streptophyta</taxon>
        <taxon>Embryophyta</taxon>
        <taxon>Tracheophyta</taxon>
        <taxon>Spermatophyta</taxon>
        <taxon>Magnoliopsida</taxon>
        <taxon>eudicotyledons</taxon>
        <taxon>Gunneridae</taxon>
        <taxon>Pentapetalae</taxon>
        <taxon>rosids</taxon>
        <taxon>fabids</taxon>
        <taxon>Fabales</taxon>
        <taxon>Fabaceae</taxon>
        <taxon>Papilionoideae</taxon>
        <taxon>50 kb inversion clade</taxon>
        <taxon>NPAAA clade</taxon>
        <taxon>indigoferoid/millettioid clade</taxon>
        <taxon>Phaseoleae</taxon>
        <taxon>Sphenostylis</taxon>
    </lineage>
</organism>
<reference evidence="2" key="1">
    <citation type="submission" date="2023-10" db="EMBL/GenBank/DDBJ databases">
        <authorList>
            <person name="Domelevo Entfellner J.-B."/>
        </authorList>
    </citation>
    <scope>NUCLEOTIDE SEQUENCE</scope>
</reference>
<feature type="compositionally biased region" description="Acidic residues" evidence="1">
    <location>
        <begin position="108"/>
        <end position="131"/>
    </location>
</feature>
<evidence type="ECO:0000313" key="2">
    <source>
        <dbReference type="EMBL" id="CAJ1969273.1"/>
    </source>
</evidence>
<evidence type="ECO:0000313" key="3">
    <source>
        <dbReference type="Proteomes" id="UP001189624"/>
    </source>
</evidence>
<dbReference type="Gramene" id="rna-AYBTSS11_LOCUS22174">
    <property type="protein sequence ID" value="CAJ1969273.1"/>
    <property type="gene ID" value="gene-AYBTSS11_LOCUS22174"/>
</dbReference>
<feature type="region of interest" description="Disordered" evidence="1">
    <location>
        <begin position="96"/>
        <end position="131"/>
    </location>
</feature>
<proteinExistence type="predicted"/>
<keyword evidence="3" id="KW-1185">Reference proteome</keyword>
<evidence type="ECO:0000256" key="1">
    <source>
        <dbReference type="SAM" id="MobiDB-lite"/>
    </source>
</evidence>
<sequence>MEEEGPLSRLDCYKELCVLGHTYEVRVTEKPMHIPFKYEDIGLDLGKFSLGQCNFIFDETQIVVVLSFFLRCHKAIGFSWSYHRIVQNSWGVDTHPSMENFQQHEREAEEEESDENDDVSEDDEEEEVGED</sequence>
<dbReference type="EMBL" id="OY731404">
    <property type="protein sequence ID" value="CAJ1969273.1"/>
    <property type="molecule type" value="Genomic_DNA"/>
</dbReference>
<dbReference type="Proteomes" id="UP001189624">
    <property type="component" value="Chromosome 7"/>
</dbReference>